<dbReference type="PANTHER" id="PTHR31286">
    <property type="entry name" value="GLYCINE-RICH CELL WALL STRUCTURAL PROTEIN 1.8-LIKE"/>
    <property type="match status" value="1"/>
</dbReference>
<accession>A0A803P5H7</accession>
<name>A0A803P5H7_CANSA</name>
<evidence type="ECO:0000256" key="1">
    <source>
        <dbReference type="SAM" id="MobiDB-lite"/>
    </source>
</evidence>
<dbReference type="AlphaFoldDB" id="A0A803P5H7"/>
<protein>
    <recommendedName>
        <fullName evidence="3">Zinc knuckle CX2CX4HX4C domain-containing protein</fullName>
    </recommendedName>
</protein>
<keyword evidence="2" id="KW-0732">Signal</keyword>
<feature type="region of interest" description="Disordered" evidence="1">
    <location>
        <begin position="613"/>
        <end position="633"/>
    </location>
</feature>
<reference evidence="4" key="1">
    <citation type="submission" date="2018-11" db="EMBL/GenBank/DDBJ databases">
        <authorList>
            <person name="Grassa J C."/>
        </authorList>
    </citation>
    <scope>NUCLEOTIDE SEQUENCE [LARGE SCALE GENOMIC DNA]</scope>
</reference>
<sequence length="633" mass="69219">MGKSLLPWLWKSLLFWILWLKFGKKKVAVVAMMDGSRTSNVFRFGFGSAEDRNWALVNGPWCIRGYTLVLQDWTLVSDGPVVFKFLRVWIQQHNLPHEYFSVTNGNLLGGLVGKVVNVDLEEDKPALWGNFLKVQVDIDFKKPLFAGCFFDLASGVKKWVQVKFEKIGIFCYFCGCLGHQRRGCNLSSPVMVVNNEGTQSPMYGPWLSLSSSYLDVFSGPNSFGSCGLLSETLGKSEVSLPLLPATAAEGVQDLKGNRVSSRRPRRPLMVTSRGAVNLEKPLRMEWHPKKHPAGNVREASNSGNGGDTEFQRLEKAPVHFPCLVVEERDRSKDLNLGVVGVNMLVSGPSTGGSKDGSMVLKDGLFEKENAEVALNCSQRGELGSGPGSGGPALTMNGLVCSSNAKGGPNQFVVNNISDGPQSLICKNPSAHVGKWGSTNLVSDNPSPRGPVQVERQNVGQPGQPFTLLPSTAPEDACVAKILSDEDKALSQFFQAQENLLHDLKHFGKLDLYEIRKIGGDIGVPSSSDVNERTTPFKKRKFEASASLCSRPHKIHRNFPGVIRDFPWDTKKHENESKVVSDEPSENSSTSLSRSGIMKNPLVGSFVIEDSGSSVSAYSRNPVEENVESPPQEP</sequence>
<keyword evidence="5" id="KW-1185">Reference proteome</keyword>
<dbReference type="InterPro" id="IPR040256">
    <property type="entry name" value="At4g02000-like"/>
</dbReference>
<evidence type="ECO:0000313" key="4">
    <source>
        <dbReference type="EnsemblPlants" id="cds.evm.model.03.1497"/>
    </source>
</evidence>
<dbReference type="Gramene" id="evm.model.03.1497">
    <property type="protein sequence ID" value="cds.evm.model.03.1497"/>
    <property type="gene ID" value="evm.TU.03.1497"/>
</dbReference>
<feature type="domain" description="Zinc knuckle CX2CX4HX4C" evidence="3">
    <location>
        <begin position="138"/>
        <end position="185"/>
    </location>
</feature>
<dbReference type="Pfam" id="PF14392">
    <property type="entry name" value="zf-CCHC_4"/>
    <property type="match status" value="1"/>
</dbReference>
<dbReference type="Proteomes" id="UP000596661">
    <property type="component" value="Chromosome 3"/>
</dbReference>
<feature type="chain" id="PRO_5030950183" description="Zinc knuckle CX2CX4HX4C domain-containing protein" evidence="2">
    <location>
        <begin position="24"/>
        <end position="633"/>
    </location>
</feature>
<dbReference type="EMBL" id="UZAU01000313">
    <property type="status" value="NOT_ANNOTATED_CDS"/>
    <property type="molecule type" value="Genomic_DNA"/>
</dbReference>
<evidence type="ECO:0000256" key="2">
    <source>
        <dbReference type="SAM" id="SignalP"/>
    </source>
</evidence>
<evidence type="ECO:0000313" key="5">
    <source>
        <dbReference type="Proteomes" id="UP000596661"/>
    </source>
</evidence>
<evidence type="ECO:0000259" key="3">
    <source>
        <dbReference type="Pfam" id="PF14392"/>
    </source>
</evidence>
<proteinExistence type="predicted"/>
<reference evidence="4" key="2">
    <citation type="submission" date="2021-03" db="UniProtKB">
        <authorList>
            <consortium name="EnsemblPlants"/>
        </authorList>
    </citation>
    <scope>IDENTIFICATION</scope>
</reference>
<feature type="signal peptide" evidence="2">
    <location>
        <begin position="1"/>
        <end position="23"/>
    </location>
</feature>
<dbReference type="InterPro" id="IPR025836">
    <property type="entry name" value="Zn_knuckle_CX2CX4HX4C"/>
</dbReference>
<dbReference type="EnsemblPlants" id="evm.model.03.1497">
    <property type="protein sequence ID" value="cds.evm.model.03.1497"/>
    <property type="gene ID" value="evm.TU.03.1497"/>
</dbReference>
<organism evidence="4 5">
    <name type="scientific">Cannabis sativa</name>
    <name type="common">Hemp</name>
    <name type="synonym">Marijuana</name>
    <dbReference type="NCBI Taxonomy" id="3483"/>
    <lineage>
        <taxon>Eukaryota</taxon>
        <taxon>Viridiplantae</taxon>
        <taxon>Streptophyta</taxon>
        <taxon>Embryophyta</taxon>
        <taxon>Tracheophyta</taxon>
        <taxon>Spermatophyta</taxon>
        <taxon>Magnoliopsida</taxon>
        <taxon>eudicotyledons</taxon>
        <taxon>Gunneridae</taxon>
        <taxon>Pentapetalae</taxon>
        <taxon>rosids</taxon>
        <taxon>fabids</taxon>
        <taxon>Rosales</taxon>
        <taxon>Cannabaceae</taxon>
        <taxon>Cannabis</taxon>
    </lineage>
</organism>
<dbReference type="PANTHER" id="PTHR31286:SF167">
    <property type="entry name" value="OS09G0268800 PROTEIN"/>
    <property type="match status" value="1"/>
</dbReference>
<feature type="region of interest" description="Disordered" evidence="1">
    <location>
        <begin position="573"/>
        <end position="596"/>
    </location>
</feature>